<protein>
    <submittedName>
        <fullName evidence="2">Disease resistance-like protein</fullName>
    </submittedName>
</protein>
<dbReference type="AlphaFoldDB" id="A0A097BVU6"/>
<evidence type="ECO:0000256" key="1">
    <source>
        <dbReference type="SAM" id="MobiDB-lite"/>
    </source>
</evidence>
<proteinExistence type="predicted"/>
<feature type="region of interest" description="Disordered" evidence="1">
    <location>
        <begin position="62"/>
        <end position="84"/>
    </location>
</feature>
<accession>A0A097BVU6</accession>
<name>A0A097BVU6_ALLCE</name>
<feature type="non-terminal residue" evidence="2">
    <location>
        <position position="126"/>
    </location>
</feature>
<evidence type="ECO:0000313" key="2">
    <source>
        <dbReference type="EMBL" id="AIS72982.1"/>
    </source>
</evidence>
<feature type="non-terminal residue" evidence="2">
    <location>
        <position position="1"/>
    </location>
</feature>
<organism evidence="2">
    <name type="scientific">Allium cepa</name>
    <name type="common">Onion</name>
    <dbReference type="NCBI Taxonomy" id="4679"/>
    <lineage>
        <taxon>Eukaryota</taxon>
        <taxon>Viridiplantae</taxon>
        <taxon>Streptophyta</taxon>
        <taxon>Embryophyta</taxon>
        <taxon>Tracheophyta</taxon>
        <taxon>Spermatophyta</taxon>
        <taxon>Magnoliopsida</taxon>
        <taxon>Liliopsida</taxon>
        <taxon>Asparagales</taxon>
        <taxon>Amaryllidaceae</taxon>
        <taxon>Allioideae</taxon>
        <taxon>Allieae</taxon>
        <taxon>Allium</taxon>
    </lineage>
</organism>
<sequence>MTYNSSYVLPTCSPSCHNIKHLGLGQSSSPTQLRGDPTYPIRLTTHDPCRLTSVVRRLIQHPPSHPMSHTQRLKPTPKEGLPTTYESLRSMSRSFDLRLNLTSLATDSLPLVGPSLSRPLAVAYFL</sequence>
<dbReference type="EMBL" id="KM114295">
    <property type="protein sequence ID" value="AIS72982.1"/>
    <property type="molecule type" value="Genomic_DNA"/>
</dbReference>
<reference evidence="2" key="1">
    <citation type="submission" date="2014-07" db="EMBL/GenBank/DDBJ databases">
        <title>Molecular studies of IYSV on onion in Egypt.</title>
        <authorList>
            <person name="Abdelkhalek A.A."/>
            <person name="Hafez E.E."/>
        </authorList>
    </citation>
    <scope>NUCLEOTIDE SEQUENCE</scope>
</reference>